<dbReference type="GO" id="GO:0004386">
    <property type="term" value="F:helicase activity"/>
    <property type="evidence" value="ECO:0007669"/>
    <property type="project" value="UniProtKB-KW"/>
</dbReference>
<dbReference type="SUPFAM" id="SSF52540">
    <property type="entry name" value="P-loop containing nucleoside triphosphate hydrolases"/>
    <property type="match status" value="2"/>
</dbReference>
<protein>
    <submittedName>
        <fullName evidence="8">ATP-dependent DNA helicase CHR12</fullName>
    </submittedName>
</protein>
<dbReference type="InterPro" id="IPR001650">
    <property type="entry name" value="Helicase_C-like"/>
</dbReference>
<feature type="compositionally biased region" description="Acidic residues" evidence="5">
    <location>
        <begin position="378"/>
        <end position="389"/>
    </location>
</feature>
<dbReference type="Pfam" id="PF00271">
    <property type="entry name" value="Helicase_C"/>
    <property type="match status" value="1"/>
</dbReference>
<evidence type="ECO:0000256" key="2">
    <source>
        <dbReference type="ARBA" id="ARBA00022801"/>
    </source>
</evidence>
<dbReference type="GO" id="GO:0016787">
    <property type="term" value="F:hydrolase activity"/>
    <property type="evidence" value="ECO:0007669"/>
    <property type="project" value="UniProtKB-KW"/>
</dbReference>
<dbReference type="Gene3D" id="3.40.50.10810">
    <property type="entry name" value="Tandem AAA-ATPase domain"/>
    <property type="match status" value="1"/>
</dbReference>
<dbReference type="GO" id="GO:0005524">
    <property type="term" value="F:ATP binding"/>
    <property type="evidence" value="ECO:0007669"/>
    <property type="project" value="InterPro"/>
</dbReference>
<feature type="region of interest" description="Disordered" evidence="5">
    <location>
        <begin position="1"/>
        <end position="29"/>
    </location>
</feature>
<comment type="subcellular location">
    <subcellularLocation>
        <location evidence="1">Nucleus</location>
    </subcellularLocation>
</comment>
<name>A0AAW2XVU7_9LAMI</name>
<dbReference type="InterPro" id="IPR049730">
    <property type="entry name" value="SNF2/RAD54-like_C"/>
</dbReference>
<feature type="region of interest" description="Disordered" evidence="5">
    <location>
        <begin position="64"/>
        <end position="100"/>
    </location>
</feature>
<feature type="region of interest" description="Disordered" evidence="5">
    <location>
        <begin position="947"/>
        <end position="973"/>
    </location>
</feature>
<dbReference type="Pfam" id="PF14619">
    <property type="entry name" value="SnAC"/>
    <property type="match status" value="1"/>
</dbReference>
<evidence type="ECO:0000256" key="5">
    <source>
        <dbReference type="SAM" id="MobiDB-lite"/>
    </source>
</evidence>
<dbReference type="PROSITE" id="PS51194">
    <property type="entry name" value="HELICASE_CTER"/>
    <property type="match status" value="1"/>
</dbReference>
<dbReference type="AlphaFoldDB" id="A0AAW2XVU7"/>
<keyword evidence="8" id="KW-0547">Nucleotide-binding</keyword>
<dbReference type="SMART" id="SM00490">
    <property type="entry name" value="HELICc"/>
    <property type="match status" value="1"/>
</dbReference>
<feature type="compositionally biased region" description="Basic residues" evidence="5">
    <location>
        <begin position="1041"/>
        <end position="1051"/>
    </location>
</feature>
<evidence type="ECO:0000256" key="1">
    <source>
        <dbReference type="ARBA" id="ARBA00004123"/>
    </source>
</evidence>
<sequence>MVAQVAEPQPSTSQQLGIPPVEHDPQSENPLASAKTLICALNFISRNLPLPQHVYDAVSSIYQDPSSDTAHELPSDADDGVEGDVRDGETPPLRTDGHGVSSYDELMLDFEDAVLKQRSTCLPGSRLSDLKENRFQSRIKHRLAELEELPTSRGEDLQSRCLLELYGLKLAELQSKVRSEVSSEYWLRLQCANPDKQLFDWGMMRLRRPLYGIGDAFALETDDPLKKKREAERLSRFEEEERNRIETRKRKFFADLLNGARELQLQVQAAQKRRKQRNDGVQAWHGRLRQRATRAEKLRFQALKADDQEAYMKMVEESKNERLTMLLGKTNDLLVRLGAAVQREKDAAHDSIEPLQGSDTDLPELSASRTDTPAQSVPEEDEEVDDESDDKVKTGDLLEGQRKYNSVVHSIQEKVTEQPSMLQGGELRPYQLEGLQWIISAVLYDGRLDERKAMREEYSGEGKFNVLITHYDLIIRDKAFLKKIHWHYLIVDEGHRLKNYDCVLARTLVSGYRIRRRLLLTGTPIQNSLQELWSLLNFLLPNIFNSVENFEEWFNAPFADKCDVSLTDEEQLLIIRRLHHVIRPFILRRKKDEVEKFLPGKTQVILKCDMSAWQKVYYQQVTEIGRVGLGHGSGKPKSLQNLTMQLRKCCNHPYLFLGDYFMQRSEEMIRASGKFELLDRLLPKLHRAGHRVLLFSQMTKLMTILGDYLLLKGYQFLRLDGNTSTDDRGKLLRQFNAPDSPYFIFLLSTRAGGLGLNLQTADTVIIFDSDWNPQMDQQAEDRAHRIGQKKEVRVFVLVSVGSIEEVILERAKQKMGIDAKVIQAGLFNTTSTAQDRREMLEEIMRRGTSSLGTDVPSEREINRLAARSDEEFWLFEKMDEERRQRENYRSRLMEEHEVPDWVYTVPEIKAGKGKGSIFDDIPVTGKRRRKEVIREDTISDSQWMKAVENGDDVSNSKHPAKRRRENPSIVNNELPKSNVINNIVGEKKVTELKSETLSMVSETKSEDTFGWTSQRPKSEAESSQRSSLDGLEGGLNGLTWRAHKKKRSSLM</sequence>
<keyword evidence="2" id="KW-0378">Hydrolase</keyword>
<evidence type="ECO:0000259" key="6">
    <source>
        <dbReference type="PROSITE" id="PS51192"/>
    </source>
</evidence>
<dbReference type="SMART" id="SM01314">
    <property type="entry name" value="SnAC"/>
    <property type="match status" value="1"/>
</dbReference>
<feature type="domain" description="Helicase C-terminal" evidence="7">
    <location>
        <begin position="677"/>
        <end position="844"/>
    </location>
</feature>
<dbReference type="Gene3D" id="3.40.50.300">
    <property type="entry name" value="P-loop containing nucleotide triphosphate hydrolases"/>
    <property type="match status" value="1"/>
</dbReference>
<accession>A0AAW2XVU7</accession>
<evidence type="ECO:0000256" key="3">
    <source>
        <dbReference type="ARBA" id="ARBA00023242"/>
    </source>
</evidence>
<dbReference type="PROSITE" id="PS51192">
    <property type="entry name" value="HELICASE_ATP_BIND_1"/>
    <property type="match status" value="1"/>
</dbReference>
<dbReference type="InterPro" id="IPR038718">
    <property type="entry name" value="SNF2-like_sf"/>
</dbReference>
<dbReference type="PANTHER" id="PTHR10799">
    <property type="entry name" value="SNF2/RAD54 HELICASE FAMILY"/>
    <property type="match status" value="1"/>
</dbReference>
<dbReference type="SMART" id="SM00487">
    <property type="entry name" value="DEXDc"/>
    <property type="match status" value="1"/>
</dbReference>
<keyword evidence="8" id="KW-0347">Helicase</keyword>
<organism evidence="8">
    <name type="scientific">Sesamum latifolium</name>
    <dbReference type="NCBI Taxonomy" id="2727402"/>
    <lineage>
        <taxon>Eukaryota</taxon>
        <taxon>Viridiplantae</taxon>
        <taxon>Streptophyta</taxon>
        <taxon>Embryophyta</taxon>
        <taxon>Tracheophyta</taxon>
        <taxon>Spermatophyta</taxon>
        <taxon>Magnoliopsida</taxon>
        <taxon>eudicotyledons</taxon>
        <taxon>Gunneridae</taxon>
        <taxon>Pentapetalae</taxon>
        <taxon>asterids</taxon>
        <taxon>lamiids</taxon>
        <taxon>Lamiales</taxon>
        <taxon>Pedaliaceae</taxon>
        <taxon>Sesamum</taxon>
    </lineage>
</organism>
<dbReference type="InterPro" id="IPR027417">
    <property type="entry name" value="P-loop_NTPase"/>
</dbReference>
<gene>
    <name evidence="8" type="ORF">Slati_1063600</name>
</gene>
<keyword evidence="8" id="KW-0067">ATP-binding</keyword>
<evidence type="ECO:0000256" key="4">
    <source>
        <dbReference type="SAM" id="Coils"/>
    </source>
</evidence>
<feature type="region of interest" description="Disordered" evidence="5">
    <location>
        <begin position="998"/>
        <end position="1051"/>
    </location>
</feature>
<reference evidence="8" key="1">
    <citation type="submission" date="2020-06" db="EMBL/GenBank/DDBJ databases">
        <authorList>
            <person name="Li T."/>
            <person name="Hu X."/>
            <person name="Zhang T."/>
            <person name="Song X."/>
            <person name="Zhang H."/>
            <person name="Dai N."/>
            <person name="Sheng W."/>
            <person name="Hou X."/>
            <person name="Wei L."/>
        </authorList>
    </citation>
    <scope>NUCLEOTIDE SEQUENCE</scope>
    <source>
        <strain evidence="8">KEN1</strain>
        <tissue evidence="8">Leaf</tissue>
    </source>
</reference>
<reference evidence="8" key="2">
    <citation type="journal article" date="2024" name="Plant">
        <title>Genomic evolution and insights into agronomic trait innovations of Sesamum species.</title>
        <authorList>
            <person name="Miao H."/>
            <person name="Wang L."/>
            <person name="Qu L."/>
            <person name="Liu H."/>
            <person name="Sun Y."/>
            <person name="Le M."/>
            <person name="Wang Q."/>
            <person name="Wei S."/>
            <person name="Zheng Y."/>
            <person name="Lin W."/>
            <person name="Duan Y."/>
            <person name="Cao H."/>
            <person name="Xiong S."/>
            <person name="Wang X."/>
            <person name="Wei L."/>
            <person name="Li C."/>
            <person name="Ma Q."/>
            <person name="Ju M."/>
            <person name="Zhao R."/>
            <person name="Li G."/>
            <person name="Mu C."/>
            <person name="Tian Q."/>
            <person name="Mei H."/>
            <person name="Zhang T."/>
            <person name="Gao T."/>
            <person name="Zhang H."/>
        </authorList>
    </citation>
    <scope>NUCLEOTIDE SEQUENCE</scope>
    <source>
        <strain evidence="8">KEN1</strain>
    </source>
</reference>
<keyword evidence="3" id="KW-0539">Nucleus</keyword>
<comment type="caution">
    <text evidence="8">The sequence shown here is derived from an EMBL/GenBank/DDBJ whole genome shotgun (WGS) entry which is preliminary data.</text>
</comment>
<keyword evidence="4" id="KW-0175">Coiled coil</keyword>
<evidence type="ECO:0000313" key="8">
    <source>
        <dbReference type="EMBL" id="KAL0457244.1"/>
    </source>
</evidence>
<feature type="domain" description="Helicase ATP-binding" evidence="6">
    <location>
        <begin position="431"/>
        <end position="542"/>
    </location>
</feature>
<dbReference type="CDD" id="cd18793">
    <property type="entry name" value="SF2_C_SNF"/>
    <property type="match status" value="1"/>
</dbReference>
<dbReference type="EMBL" id="JACGWN010000003">
    <property type="protein sequence ID" value="KAL0457244.1"/>
    <property type="molecule type" value="Genomic_DNA"/>
</dbReference>
<dbReference type="InterPro" id="IPR029295">
    <property type="entry name" value="SnAC"/>
</dbReference>
<dbReference type="FunFam" id="3.40.50.300:FF:000755">
    <property type="entry name" value="Probable ATP-dependent DNA helicase CHR12"/>
    <property type="match status" value="1"/>
</dbReference>
<evidence type="ECO:0000259" key="7">
    <source>
        <dbReference type="PROSITE" id="PS51194"/>
    </source>
</evidence>
<dbReference type="GO" id="GO:0042393">
    <property type="term" value="F:histone binding"/>
    <property type="evidence" value="ECO:0007669"/>
    <property type="project" value="InterPro"/>
</dbReference>
<dbReference type="GO" id="GO:0005634">
    <property type="term" value="C:nucleus"/>
    <property type="evidence" value="ECO:0007669"/>
    <property type="project" value="UniProtKB-SubCell"/>
</dbReference>
<proteinExistence type="predicted"/>
<dbReference type="Pfam" id="PF00176">
    <property type="entry name" value="SNF2-rel_dom"/>
    <property type="match status" value="1"/>
</dbReference>
<feature type="region of interest" description="Disordered" evidence="5">
    <location>
        <begin position="345"/>
        <end position="395"/>
    </location>
</feature>
<dbReference type="InterPro" id="IPR014001">
    <property type="entry name" value="Helicase_ATP-bd"/>
</dbReference>
<dbReference type="InterPro" id="IPR000330">
    <property type="entry name" value="SNF2_N"/>
</dbReference>
<feature type="coiled-coil region" evidence="4">
    <location>
        <begin position="228"/>
        <end position="273"/>
    </location>
</feature>